<name>A0ABR1GPD8_9HYPO</name>
<protein>
    <submittedName>
        <fullName evidence="2">Uncharacterized protein</fullName>
    </submittedName>
</protein>
<evidence type="ECO:0000313" key="3">
    <source>
        <dbReference type="Proteomes" id="UP001498476"/>
    </source>
</evidence>
<keyword evidence="3" id="KW-1185">Reference proteome</keyword>
<organism evidence="2 3">
    <name type="scientific">Neonectria punicea</name>
    <dbReference type="NCBI Taxonomy" id="979145"/>
    <lineage>
        <taxon>Eukaryota</taxon>
        <taxon>Fungi</taxon>
        <taxon>Dikarya</taxon>
        <taxon>Ascomycota</taxon>
        <taxon>Pezizomycotina</taxon>
        <taxon>Sordariomycetes</taxon>
        <taxon>Hypocreomycetidae</taxon>
        <taxon>Hypocreales</taxon>
        <taxon>Nectriaceae</taxon>
        <taxon>Neonectria</taxon>
    </lineage>
</organism>
<comment type="caution">
    <text evidence="2">The sequence shown here is derived from an EMBL/GenBank/DDBJ whole genome shotgun (WGS) entry which is preliminary data.</text>
</comment>
<gene>
    <name evidence="2" type="ORF">QQX98_010423</name>
</gene>
<feature type="transmembrane region" description="Helical" evidence="1">
    <location>
        <begin position="40"/>
        <end position="62"/>
    </location>
</feature>
<reference evidence="2 3" key="1">
    <citation type="journal article" date="2025" name="Microbiol. Resour. Announc.">
        <title>Draft genome sequences for Neonectria magnoliae and Neonectria punicea, canker pathogens of Liriodendron tulipifera and Acer saccharum in West Virginia.</title>
        <authorList>
            <person name="Petronek H.M."/>
            <person name="Kasson M.T."/>
            <person name="Metheny A.M."/>
            <person name="Stauder C.M."/>
            <person name="Lovett B."/>
            <person name="Lynch S.C."/>
            <person name="Garnas J.R."/>
            <person name="Kasson L.R."/>
            <person name="Stajich J.E."/>
        </authorList>
    </citation>
    <scope>NUCLEOTIDE SEQUENCE [LARGE SCALE GENOMIC DNA]</scope>
    <source>
        <strain evidence="2 3">NRRL 64653</strain>
    </source>
</reference>
<keyword evidence="1" id="KW-0812">Transmembrane</keyword>
<evidence type="ECO:0000256" key="1">
    <source>
        <dbReference type="SAM" id="Phobius"/>
    </source>
</evidence>
<dbReference type="Proteomes" id="UP001498476">
    <property type="component" value="Unassembled WGS sequence"/>
</dbReference>
<evidence type="ECO:0000313" key="2">
    <source>
        <dbReference type="EMBL" id="KAK7403781.1"/>
    </source>
</evidence>
<proteinExistence type="predicted"/>
<sequence>MQVQTVDYTNYAYGHSQVPSLLRDGTKVLRHKTMPKTVPLVVSIFIVALVLCFLGAFAIVLVNRRVRKVDRAAYKVEADMELEELGGDVESQRVYLGPVDGNSAPARKSAWKMVRGIFKKDSPGEIRL</sequence>
<keyword evidence="1" id="KW-1133">Transmembrane helix</keyword>
<accession>A0ABR1GPD8</accession>
<keyword evidence="1" id="KW-0472">Membrane</keyword>
<dbReference type="EMBL" id="JAZAVJ010000229">
    <property type="protein sequence ID" value="KAK7403781.1"/>
    <property type="molecule type" value="Genomic_DNA"/>
</dbReference>